<comment type="caution">
    <text evidence="1">The sequence shown here is derived from an EMBL/GenBank/DDBJ whole genome shotgun (WGS) entry which is preliminary data.</text>
</comment>
<protein>
    <submittedName>
        <fullName evidence="1">Uncharacterized protein</fullName>
    </submittedName>
</protein>
<gene>
    <name evidence="1" type="ORF">OEZ49_11810</name>
</gene>
<reference evidence="1 2" key="1">
    <citation type="submission" date="2022-10" db="EMBL/GenBank/DDBJ databases">
        <title>Ruegeria sp. nov., isolated from ocean surface water.</title>
        <authorList>
            <person name="He W."/>
            <person name="Wang L."/>
            <person name="Zhang D.-F."/>
        </authorList>
    </citation>
    <scope>NUCLEOTIDE SEQUENCE [LARGE SCALE GENOMIC DNA]</scope>
    <source>
        <strain evidence="1 2">WL0004</strain>
    </source>
</reference>
<keyword evidence="2" id="KW-1185">Reference proteome</keyword>
<dbReference type="Proteomes" id="UP001321014">
    <property type="component" value="Unassembled WGS sequence"/>
</dbReference>
<accession>A0ABT2WRE5</accession>
<evidence type="ECO:0000313" key="1">
    <source>
        <dbReference type="EMBL" id="MCU9838454.1"/>
    </source>
</evidence>
<name>A0ABT2WRE5_9RHOB</name>
<dbReference type="EMBL" id="JAOVQN010000011">
    <property type="protein sequence ID" value="MCU9838454.1"/>
    <property type="molecule type" value="Genomic_DNA"/>
</dbReference>
<dbReference type="RefSeq" id="WP_263388498.1">
    <property type="nucleotide sequence ID" value="NZ_JAOVQN010000011.1"/>
</dbReference>
<evidence type="ECO:0000313" key="2">
    <source>
        <dbReference type="Proteomes" id="UP001321014"/>
    </source>
</evidence>
<organism evidence="1 2">
    <name type="scientific">Ruegeria marisflavi</name>
    <dbReference type="NCBI Taxonomy" id="2984152"/>
    <lineage>
        <taxon>Bacteria</taxon>
        <taxon>Pseudomonadati</taxon>
        <taxon>Pseudomonadota</taxon>
        <taxon>Alphaproteobacteria</taxon>
        <taxon>Rhodobacterales</taxon>
        <taxon>Roseobacteraceae</taxon>
        <taxon>Ruegeria</taxon>
    </lineage>
</organism>
<proteinExistence type="predicted"/>
<sequence>MHANSQRGAPTLPDKTDHAGMAALSICEALLLAMKDRKLLPEHEIIGVLRDAAATHENDTGPNAEMHQAVAALINRIIAGENSVRRP</sequence>